<accession>A0A6A6NBF1</accession>
<keyword evidence="2" id="KW-0812">Transmembrane</keyword>
<keyword evidence="2" id="KW-1133">Transmembrane helix</keyword>
<organism evidence="3 4">
    <name type="scientific">Hevea brasiliensis</name>
    <name type="common">Para rubber tree</name>
    <name type="synonym">Siphonia brasiliensis</name>
    <dbReference type="NCBI Taxonomy" id="3981"/>
    <lineage>
        <taxon>Eukaryota</taxon>
        <taxon>Viridiplantae</taxon>
        <taxon>Streptophyta</taxon>
        <taxon>Embryophyta</taxon>
        <taxon>Tracheophyta</taxon>
        <taxon>Spermatophyta</taxon>
        <taxon>Magnoliopsida</taxon>
        <taxon>eudicotyledons</taxon>
        <taxon>Gunneridae</taxon>
        <taxon>Pentapetalae</taxon>
        <taxon>rosids</taxon>
        <taxon>fabids</taxon>
        <taxon>Malpighiales</taxon>
        <taxon>Euphorbiaceae</taxon>
        <taxon>Crotonoideae</taxon>
        <taxon>Micrandreae</taxon>
        <taxon>Hevea</taxon>
    </lineage>
</organism>
<reference evidence="3 4" key="1">
    <citation type="journal article" date="2020" name="Mol. Plant">
        <title>The Chromosome-Based Rubber Tree Genome Provides New Insights into Spurge Genome Evolution and Rubber Biosynthesis.</title>
        <authorList>
            <person name="Liu J."/>
            <person name="Shi C."/>
            <person name="Shi C.C."/>
            <person name="Li W."/>
            <person name="Zhang Q.J."/>
            <person name="Zhang Y."/>
            <person name="Li K."/>
            <person name="Lu H.F."/>
            <person name="Shi C."/>
            <person name="Zhu S.T."/>
            <person name="Xiao Z.Y."/>
            <person name="Nan H."/>
            <person name="Yue Y."/>
            <person name="Zhu X.G."/>
            <person name="Wu Y."/>
            <person name="Hong X.N."/>
            <person name="Fan G.Y."/>
            <person name="Tong Y."/>
            <person name="Zhang D."/>
            <person name="Mao C.L."/>
            <person name="Liu Y.L."/>
            <person name="Hao S.J."/>
            <person name="Liu W.Q."/>
            <person name="Lv M.Q."/>
            <person name="Zhang H.B."/>
            <person name="Liu Y."/>
            <person name="Hu-Tang G.R."/>
            <person name="Wang J.P."/>
            <person name="Wang J.H."/>
            <person name="Sun Y.H."/>
            <person name="Ni S.B."/>
            <person name="Chen W.B."/>
            <person name="Zhang X.C."/>
            <person name="Jiao Y.N."/>
            <person name="Eichler E.E."/>
            <person name="Li G.H."/>
            <person name="Liu X."/>
            <person name="Gao L.Z."/>
        </authorList>
    </citation>
    <scope>NUCLEOTIDE SEQUENCE [LARGE SCALE GENOMIC DNA]</scope>
    <source>
        <strain evidence="4">cv. GT1</strain>
        <tissue evidence="3">Leaf</tissue>
    </source>
</reference>
<proteinExistence type="predicted"/>
<sequence>MYPHDQSLANVEAKLTNQKPVRTMLASASSSVASCASAHAASVAYAVAVVSLISLLTLSLIQQHFVMGDIFIRLRWHLGRIFVNDPYPRKARNEREEFRKVWNDQIVLEITNPTMMTGDVVDFYISHFVDKPIKVEANVEKFVGIGASVHRVSHKFESNIVKLDVVAGENANEEGLESNENSLVGGKDKGKVEVEIDEDDEEIKETYEIEVDSDEEAYELEAESENDEQENEDDGLNGRNIRGDEEYIGSSDPDNRCVSDEDSDGEVPSRQKKNRNQDVHYNPICDIPSSELGLIFESVSQFGGQNGLSIGPGQAPSVNVGVDISFQSSVEVNKGRRRGKDRRGATVTAGTKRATYMRQTESSQAKRVKNRGYGVHINRNTGETIENYGRVHLERVITTPFGMRDASVTIGDLGFKSAYVVKWSPPAFSSFKCNVDASADNVRHESGFGWLLRDHCGHLVGGLQPPVQNLLDMSLTEALCFREALS</sequence>
<dbReference type="EMBL" id="JAAGAX010000002">
    <property type="protein sequence ID" value="KAF2322747.1"/>
    <property type="molecule type" value="Genomic_DNA"/>
</dbReference>
<evidence type="ECO:0000313" key="3">
    <source>
        <dbReference type="EMBL" id="KAF2322747.1"/>
    </source>
</evidence>
<feature type="region of interest" description="Disordered" evidence="1">
    <location>
        <begin position="213"/>
        <end position="283"/>
    </location>
</feature>
<dbReference type="AlphaFoldDB" id="A0A6A6NBF1"/>
<protein>
    <submittedName>
        <fullName evidence="3">Uncharacterized protein</fullName>
    </submittedName>
</protein>
<feature type="transmembrane region" description="Helical" evidence="2">
    <location>
        <begin position="43"/>
        <end position="61"/>
    </location>
</feature>
<comment type="caution">
    <text evidence="3">The sequence shown here is derived from an EMBL/GenBank/DDBJ whole genome shotgun (WGS) entry which is preliminary data.</text>
</comment>
<evidence type="ECO:0000313" key="4">
    <source>
        <dbReference type="Proteomes" id="UP000467840"/>
    </source>
</evidence>
<dbReference type="Proteomes" id="UP000467840">
    <property type="component" value="Chromosome 11"/>
</dbReference>
<feature type="compositionally biased region" description="Acidic residues" evidence="1">
    <location>
        <begin position="213"/>
        <end position="235"/>
    </location>
</feature>
<name>A0A6A6NBF1_HEVBR</name>
<keyword evidence="4" id="KW-1185">Reference proteome</keyword>
<evidence type="ECO:0000256" key="2">
    <source>
        <dbReference type="SAM" id="Phobius"/>
    </source>
</evidence>
<gene>
    <name evidence="3" type="ORF">GH714_030143</name>
</gene>
<keyword evidence="2" id="KW-0472">Membrane</keyword>
<feature type="region of interest" description="Disordered" evidence="1">
    <location>
        <begin position="172"/>
        <end position="192"/>
    </location>
</feature>
<evidence type="ECO:0000256" key="1">
    <source>
        <dbReference type="SAM" id="MobiDB-lite"/>
    </source>
</evidence>